<sequence length="144" mass="14871">MIIGGIFLTDQTDLARIINSAAHLAVATLTTDGQAPDVRVVLGAYDPATAQVIFVSSPQAEKVAEIAAHTQAAFATAPVGQGEFVRVRQATVQSIPASSAPAAVYNQKFPQSGQYAAAATYFALSFQQAEVTTGGTTTTVQVEA</sequence>
<dbReference type="EMBL" id="AZDA01000091">
    <property type="protein sequence ID" value="KRK34529.1"/>
    <property type="molecule type" value="Genomic_DNA"/>
</dbReference>
<dbReference type="Proteomes" id="UP000051461">
    <property type="component" value="Unassembled WGS sequence"/>
</dbReference>
<proteinExistence type="predicted"/>
<name>A0A0R1GRN1_9LACO</name>
<dbReference type="STRING" id="1423726.FC07_GL000543"/>
<evidence type="ECO:0000313" key="1">
    <source>
        <dbReference type="EMBL" id="KRK34529.1"/>
    </source>
</evidence>
<keyword evidence="2" id="KW-1185">Reference proteome</keyword>
<dbReference type="AlphaFoldDB" id="A0A0R1GRN1"/>
<reference evidence="1 2" key="1">
    <citation type="journal article" date="2015" name="Genome Announc.">
        <title>Expanding the biotechnology potential of lactobacilli through comparative genomics of 213 strains and associated genera.</title>
        <authorList>
            <person name="Sun Z."/>
            <person name="Harris H.M."/>
            <person name="McCann A."/>
            <person name="Guo C."/>
            <person name="Argimon S."/>
            <person name="Zhang W."/>
            <person name="Yang X."/>
            <person name="Jeffery I.B."/>
            <person name="Cooney J.C."/>
            <person name="Kagawa T.F."/>
            <person name="Liu W."/>
            <person name="Song Y."/>
            <person name="Salvetti E."/>
            <person name="Wrobel A."/>
            <person name="Rasinkangas P."/>
            <person name="Parkhill J."/>
            <person name="Rea M.C."/>
            <person name="O'Sullivan O."/>
            <person name="Ritari J."/>
            <person name="Douillard F.P."/>
            <person name="Paul Ross R."/>
            <person name="Yang R."/>
            <person name="Briner A.E."/>
            <person name="Felis G.E."/>
            <person name="de Vos W.M."/>
            <person name="Barrangou R."/>
            <person name="Klaenhammer T.R."/>
            <person name="Caufield P.W."/>
            <person name="Cui Y."/>
            <person name="Zhang H."/>
            <person name="O'Toole P.W."/>
        </authorList>
    </citation>
    <scope>NUCLEOTIDE SEQUENCE [LARGE SCALE GENOMIC DNA]</scope>
    <source>
        <strain evidence="1 2">DSM 20003</strain>
    </source>
</reference>
<evidence type="ECO:0000313" key="2">
    <source>
        <dbReference type="Proteomes" id="UP000051461"/>
    </source>
</evidence>
<dbReference type="OrthoDB" id="2292918at2"/>
<organism evidence="1 2">
    <name type="scientific">Loigolactobacillus bifermentans DSM 20003</name>
    <dbReference type="NCBI Taxonomy" id="1423726"/>
    <lineage>
        <taxon>Bacteria</taxon>
        <taxon>Bacillati</taxon>
        <taxon>Bacillota</taxon>
        <taxon>Bacilli</taxon>
        <taxon>Lactobacillales</taxon>
        <taxon>Lactobacillaceae</taxon>
        <taxon>Loigolactobacillus</taxon>
    </lineage>
</organism>
<dbReference type="Gene3D" id="2.30.110.10">
    <property type="entry name" value="Electron Transport, Fmn-binding Protein, Chain A"/>
    <property type="match status" value="1"/>
</dbReference>
<protein>
    <submittedName>
        <fullName evidence="1">Uncharacterized protein</fullName>
    </submittedName>
</protein>
<dbReference type="InterPro" id="IPR012349">
    <property type="entry name" value="Split_barrel_FMN-bd"/>
</dbReference>
<accession>A0A0R1GRN1</accession>
<comment type="caution">
    <text evidence="1">The sequence shown here is derived from an EMBL/GenBank/DDBJ whole genome shotgun (WGS) entry which is preliminary data.</text>
</comment>
<gene>
    <name evidence="1" type="ORF">FC07_GL000543</name>
</gene>
<dbReference type="PATRIC" id="fig|1423726.3.peg.558"/>
<dbReference type="SUPFAM" id="SSF50475">
    <property type="entry name" value="FMN-binding split barrel"/>
    <property type="match status" value="1"/>
</dbReference>